<dbReference type="InterPro" id="IPR046373">
    <property type="entry name" value="Acyl-CoA_Oxase/DH_mid-dom_sf"/>
</dbReference>
<comment type="similarity">
    <text evidence="2 6">Belongs to the acyl-CoA dehydrogenase family.</text>
</comment>
<accession>A0ABR6I262</accession>
<evidence type="ECO:0000313" key="11">
    <source>
        <dbReference type="Proteomes" id="UP000548685"/>
    </source>
</evidence>
<gene>
    <name evidence="10" type="ORF">FHS52_002957</name>
</gene>
<dbReference type="InterPro" id="IPR036250">
    <property type="entry name" value="AcylCo_DH-like_C"/>
</dbReference>
<evidence type="ECO:0000256" key="3">
    <source>
        <dbReference type="ARBA" id="ARBA00022630"/>
    </source>
</evidence>
<sequence length="402" mass="44299">MDLSYGSEAEAFRQEVRAFLVENWAPAGQRGGELKEFIRNFRRSGVVQGYLYRSVPKRYGGSEQPVDVIRAQVIREEFARAGAPMEVGGNGVNMTIPTLLEKGTEEQRELFIRKTIEGEYIWGQGYSEPGSGSDLASVRTKADLSADGTKWIINGQKIWTSQGMQSTHMFMLVRTEPDAAKHDGITYLLMDLNQPGVTRRPIRQMTGEEGAHTFCEFFFDNAETPVSWQVGERGQGWYVSRTTLKHERASIGSADGLGRQFSKLVELAREMERLGDPLVRDKLAEIEGRVLSHRYTSFRLFSCAAAGEDPGTVQLMMKLLLTEIGHDMALLAQDLIGEAGMVEPAGAGGRGPRGPRGPSKWLDQIMGSLGNSIAGGTTNIQRNIIGERGLGLPRDLAMNGEK</sequence>
<keyword evidence="5 6" id="KW-0560">Oxidoreductase</keyword>
<evidence type="ECO:0000313" key="10">
    <source>
        <dbReference type="EMBL" id="MBB3776964.1"/>
    </source>
</evidence>
<dbReference type="Pfam" id="PF00441">
    <property type="entry name" value="Acyl-CoA_dh_1"/>
    <property type="match status" value="1"/>
</dbReference>
<evidence type="ECO:0000256" key="4">
    <source>
        <dbReference type="ARBA" id="ARBA00022827"/>
    </source>
</evidence>
<dbReference type="InterPro" id="IPR052161">
    <property type="entry name" value="Mycobact_Acyl-CoA_DH"/>
</dbReference>
<dbReference type="InterPro" id="IPR009075">
    <property type="entry name" value="AcylCo_DH/oxidase_C"/>
</dbReference>
<organism evidence="10 11">
    <name type="scientific">Erythrobacter ramosus</name>
    <dbReference type="NCBI Taxonomy" id="35811"/>
    <lineage>
        <taxon>Bacteria</taxon>
        <taxon>Pseudomonadati</taxon>
        <taxon>Pseudomonadota</taxon>
        <taxon>Alphaproteobacteria</taxon>
        <taxon>Sphingomonadales</taxon>
        <taxon>Erythrobacteraceae</taxon>
        <taxon>Erythrobacter/Porphyrobacter group</taxon>
        <taxon>Erythrobacter</taxon>
    </lineage>
</organism>
<dbReference type="PANTHER" id="PTHR43292">
    <property type="entry name" value="ACYL-COA DEHYDROGENASE"/>
    <property type="match status" value="1"/>
</dbReference>
<keyword evidence="4 6" id="KW-0274">FAD</keyword>
<dbReference type="Gene3D" id="2.40.110.10">
    <property type="entry name" value="Butyryl-CoA Dehydrogenase, subunit A, domain 2"/>
    <property type="match status" value="1"/>
</dbReference>
<dbReference type="Pfam" id="PF02770">
    <property type="entry name" value="Acyl-CoA_dh_M"/>
    <property type="match status" value="1"/>
</dbReference>
<comment type="cofactor">
    <cofactor evidence="1 6">
        <name>FAD</name>
        <dbReference type="ChEBI" id="CHEBI:57692"/>
    </cofactor>
</comment>
<dbReference type="InterPro" id="IPR009100">
    <property type="entry name" value="AcylCoA_DH/oxidase_NM_dom_sf"/>
</dbReference>
<dbReference type="Proteomes" id="UP000548685">
    <property type="component" value="Unassembled WGS sequence"/>
</dbReference>
<feature type="domain" description="Acyl-CoA oxidase/dehydrogenase middle" evidence="8">
    <location>
        <begin position="125"/>
        <end position="221"/>
    </location>
</feature>
<reference evidence="10 11" key="1">
    <citation type="submission" date="2020-08" db="EMBL/GenBank/DDBJ databases">
        <title>Genomic Encyclopedia of Type Strains, Phase IV (KMG-IV): sequencing the most valuable type-strain genomes for metagenomic binning, comparative biology and taxonomic classification.</title>
        <authorList>
            <person name="Goeker M."/>
        </authorList>
    </citation>
    <scope>NUCLEOTIDE SEQUENCE [LARGE SCALE GENOMIC DNA]</scope>
    <source>
        <strain evidence="10 11">DSM 8510</strain>
    </source>
</reference>
<protein>
    <submittedName>
        <fullName evidence="10">Alkylation response protein AidB-like acyl-CoA dehydrogenase</fullName>
    </submittedName>
</protein>
<keyword evidence="3 6" id="KW-0285">Flavoprotein</keyword>
<evidence type="ECO:0000256" key="5">
    <source>
        <dbReference type="ARBA" id="ARBA00023002"/>
    </source>
</evidence>
<feature type="domain" description="Acyl-CoA dehydrogenase/oxidase N-terminal" evidence="9">
    <location>
        <begin position="8"/>
        <end position="119"/>
    </location>
</feature>
<dbReference type="SUPFAM" id="SSF47203">
    <property type="entry name" value="Acyl-CoA dehydrogenase C-terminal domain-like"/>
    <property type="match status" value="1"/>
</dbReference>
<evidence type="ECO:0000259" key="8">
    <source>
        <dbReference type="Pfam" id="PF02770"/>
    </source>
</evidence>
<dbReference type="Gene3D" id="1.10.540.10">
    <property type="entry name" value="Acyl-CoA dehydrogenase/oxidase, N-terminal domain"/>
    <property type="match status" value="1"/>
</dbReference>
<dbReference type="InterPro" id="IPR037069">
    <property type="entry name" value="AcylCoA_DH/ox_N_sf"/>
</dbReference>
<dbReference type="RefSeq" id="WP_183363729.1">
    <property type="nucleotide sequence ID" value="NZ_BAAADZ010000005.1"/>
</dbReference>
<dbReference type="EMBL" id="JACICE010000004">
    <property type="protein sequence ID" value="MBB3776964.1"/>
    <property type="molecule type" value="Genomic_DNA"/>
</dbReference>
<dbReference type="SUPFAM" id="SSF56645">
    <property type="entry name" value="Acyl-CoA dehydrogenase NM domain-like"/>
    <property type="match status" value="1"/>
</dbReference>
<evidence type="ECO:0000256" key="2">
    <source>
        <dbReference type="ARBA" id="ARBA00009347"/>
    </source>
</evidence>
<dbReference type="PANTHER" id="PTHR43292:SF3">
    <property type="entry name" value="ACYL-COA DEHYDROGENASE FADE29"/>
    <property type="match status" value="1"/>
</dbReference>
<dbReference type="InterPro" id="IPR006091">
    <property type="entry name" value="Acyl-CoA_Oxase/DH_mid-dom"/>
</dbReference>
<dbReference type="Pfam" id="PF02771">
    <property type="entry name" value="Acyl-CoA_dh_N"/>
    <property type="match status" value="1"/>
</dbReference>
<name>A0ABR6I262_9SPHN</name>
<evidence type="ECO:0000256" key="1">
    <source>
        <dbReference type="ARBA" id="ARBA00001974"/>
    </source>
</evidence>
<proteinExistence type="inferred from homology"/>
<dbReference type="InterPro" id="IPR013786">
    <property type="entry name" value="AcylCoA_DH/ox_N"/>
</dbReference>
<dbReference type="Gene3D" id="1.20.140.10">
    <property type="entry name" value="Butyryl-CoA Dehydrogenase, subunit A, domain 3"/>
    <property type="match status" value="1"/>
</dbReference>
<feature type="domain" description="Acyl-CoA dehydrogenase/oxidase C-terminal" evidence="7">
    <location>
        <begin position="234"/>
        <end position="389"/>
    </location>
</feature>
<evidence type="ECO:0000256" key="6">
    <source>
        <dbReference type="RuleBase" id="RU362125"/>
    </source>
</evidence>
<comment type="caution">
    <text evidence="10">The sequence shown here is derived from an EMBL/GenBank/DDBJ whole genome shotgun (WGS) entry which is preliminary data.</text>
</comment>
<evidence type="ECO:0000259" key="9">
    <source>
        <dbReference type="Pfam" id="PF02771"/>
    </source>
</evidence>
<keyword evidence="11" id="KW-1185">Reference proteome</keyword>
<evidence type="ECO:0000259" key="7">
    <source>
        <dbReference type="Pfam" id="PF00441"/>
    </source>
</evidence>